<proteinExistence type="predicted"/>
<keyword evidence="6" id="KW-1185">Reference proteome</keyword>
<dbReference type="Pfam" id="PF00015">
    <property type="entry name" value="MCPsignal"/>
    <property type="match status" value="1"/>
</dbReference>
<dbReference type="NCBIfam" id="TIGR00229">
    <property type="entry name" value="sensory_box"/>
    <property type="match status" value="1"/>
</dbReference>
<dbReference type="InterPro" id="IPR004089">
    <property type="entry name" value="MCPsignal_dom"/>
</dbReference>
<evidence type="ECO:0000313" key="6">
    <source>
        <dbReference type="Proteomes" id="UP001057753"/>
    </source>
</evidence>
<dbReference type="SMART" id="SM00283">
    <property type="entry name" value="MA"/>
    <property type="match status" value="1"/>
</dbReference>
<dbReference type="AlphaFoldDB" id="A0A9Q4FXS5"/>
<evidence type="ECO:0000313" key="5">
    <source>
        <dbReference type="EMBL" id="MCR6094983.1"/>
    </source>
</evidence>
<gene>
    <name evidence="5" type="ORF">HXA33_00280</name>
</gene>
<dbReference type="Pfam" id="PF08448">
    <property type="entry name" value="PAS_4"/>
    <property type="match status" value="1"/>
</dbReference>
<organism evidence="5 6">
    <name type="scientific">Salipaludibacillus agaradhaerens</name>
    <name type="common">Bacillus agaradhaerens</name>
    <dbReference type="NCBI Taxonomy" id="76935"/>
    <lineage>
        <taxon>Bacteria</taxon>
        <taxon>Bacillati</taxon>
        <taxon>Bacillota</taxon>
        <taxon>Bacilli</taxon>
        <taxon>Bacillales</taxon>
        <taxon>Bacillaceae</taxon>
    </lineage>
</organism>
<dbReference type="SUPFAM" id="SSF55785">
    <property type="entry name" value="PYP-like sensor domain (PAS domain)"/>
    <property type="match status" value="1"/>
</dbReference>
<dbReference type="GO" id="GO:0016020">
    <property type="term" value="C:membrane"/>
    <property type="evidence" value="ECO:0007669"/>
    <property type="project" value="InterPro"/>
</dbReference>
<accession>A0A9Q4FXS5</accession>
<dbReference type="InterPro" id="IPR035965">
    <property type="entry name" value="PAS-like_dom_sf"/>
</dbReference>
<dbReference type="PROSITE" id="PS50111">
    <property type="entry name" value="CHEMOTAXIS_TRANSDUC_2"/>
    <property type="match status" value="1"/>
</dbReference>
<feature type="domain" description="PAS" evidence="4">
    <location>
        <begin position="22"/>
        <end position="61"/>
    </location>
</feature>
<dbReference type="Proteomes" id="UP001057753">
    <property type="component" value="Unassembled WGS sequence"/>
</dbReference>
<dbReference type="PANTHER" id="PTHR32089:SF112">
    <property type="entry name" value="LYSOZYME-LIKE PROTEIN-RELATED"/>
    <property type="match status" value="1"/>
</dbReference>
<dbReference type="PANTHER" id="PTHR32089">
    <property type="entry name" value="METHYL-ACCEPTING CHEMOTAXIS PROTEIN MCPB"/>
    <property type="match status" value="1"/>
</dbReference>
<dbReference type="GO" id="GO:0007165">
    <property type="term" value="P:signal transduction"/>
    <property type="evidence" value="ECO:0007669"/>
    <property type="project" value="UniProtKB-KW"/>
</dbReference>
<sequence>MNSTEQIYDEVVIKAIESNLAIIRFDMERRVSYVNTIFAEVMGYSVQKMIGMSHKEFCLPEFAETPEYDSFWKSLFSGKSFQDKIDRLDAHGNRIALEATYMPLFDDHHRVIGVSKIATNITRRQNAITNVVNDLQSMSEELATRSEEGIERSHHLLESIERIAGVSSENTSTLMNLQSQAGEIRDFVKAIRDIAAQTNLLALNAAIEAARAGEHGRGFNVVASEVRKLSSSVDDTIIEIKNNVDNMTKEVEKISLGTTKAQENITTIQQQVETAIKDFSDISQSAEKLDHQARDFNNIV</sequence>
<dbReference type="Gene3D" id="1.10.287.950">
    <property type="entry name" value="Methyl-accepting chemotaxis protein"/>
    <property type="match status" value="1"/>
</dbReference>
<dbReference type="InterPro" id="IPR013656">
    <property type="entry name" value="PAS_4"/>
</dbReference>
<name>A0A9Q4FXS5_SALAG</name>
<evidence type="ECO:0000256" key="1">
    <source>
        <dbReference type="ARBA" id="ARBA00023224"/>
    </source>
</evidence>
<dbReference type="Gene3D" id="3.30.450.20">
    <property type="entry name" value="PAS domain"/>
    <property type="match status" value="1"/>
</dbReference>
<dbReference type="CDD" id="cd00130">
    <property type="entry name" value="PAS"/>
    <property type="match status" value="1"/>
</dbReference>
<evidence type="ECO:0000259" key="3">
    <source>
        <dbReference type="PROSITE" id="PS50111"/>
    </source>
</evidence>
<dbReference type="PROSITE" id="PS50112">
    <property type="entry name" value="PAS"/>
    <property type="match status" value="1"/>
</dbReference>
<keyword evidence="1 2" id="KW-0807">Transducer</keyword>
<reference evidence="5" key="1">
    <citation type="submission" date="2020-06" db="EMBL/GenBank/DDBJ databases">
        <title>Insight into the genomes of haloalkaliphilic bacilli from Kenyan soda lakes.</title>
        <authorList>
            <person name="Mwirichia R."/>
            <person name="Villamizar G.C."/>
            <person name="Poehlein A."/>
            <person name="Mugweru J."/>
            <person name="Kipnyargis A."/>
            <person name="Kiplimo D."/>
            <person name="Orwa P."/>
            <person name="Daniel R."/>
        </authorList>
    </citation>
    <scope>NUCLEOTIDE SEQUENCE</scope>
    <source>
        <strain evidence="5">B1096_S55</strain>
    </source>
</reference>
<dbReference type="SUPFAM" id="SSF58104">
    <property type="entry name" value="Methyl-accepting chemotaxis protein (MCP) signaling domain"/>
    <property type="match status" value="1"/>
</dbReference>
<dbReference type="EMBL" id="JABXYM010000001">
    <property type="protein sequence ID" value="MCR6094983.1"/>
    <property type="molecule type" value="Genomic_DNA"/>
</dbReference>
<comment type="caution">
    <text evidence="5">The sequence shown here is derived from an EMBL/GenBank/DDBJ whole genome shotgun (WGS) entry which is preliminary data.</text>
</comment>
<dbReference type="InterPro" id="IPR000014">
    <property type="entry name" value="PAS"/>
</dbReference>
<evidence type="ECO:0000259" key="4">
    <source>
        <dbReference type="PROSITE" id="PS50112"/>
    </source>
</evidence>
<feature type="domain" description="Methyl-accepting transducer" evidence="3">
    <location>
        <begin position="128"/>
        <end position="300"/>
    </location>
</feature>
<protein>
    <submittedName>
        <fullName evidence="5">PAS domain-containing methyl-accepting chemotaxis protein</fullName>
    </submittedName>
</protein>
<evidence type="ECO:0000256" key="2">
    <source>
        <dbReference type="PROSITE-ProRule" id="PRU00284"/>
    </source>
</evidence>